<comment type="catalytic activity">
    <reaction evidence="19">
        <text>hexanoyl-CoA + oxidized [electron-transfer flavoprotein] + H(+) = (2E)-hexenoyl-CoA + reduced [electron-transfer flavoprotein]</text>
        <dbReference type="Rhea" id="RHEA:43464"/>
        <dbReference type="Rhea" id="RHEA-COMP:10685"/>
        <dbReference type="Rhea" id="RHEA-COMP:10686"/>
        <dbReference type="ChEBI" id="CHEBI:15378"/>
        <dbReference type="ChEBI" id="CHEBI:57692"/>
        <dbReference type="ChEBI" id="CHEBI:58307"/>
        <dbReference type="ChEBI" id="CHEBI:62077"/>
        <dbReference type="ChEBI" id="CHEBI:62620"/>
    </reaction>
</comment>
<evidence type="ECO:0000256" key="7">
    <source>
        <dbReference type="ARBA" id="ARBA00012046"/>
    </source>
</evidence>
<feature type="binding site" evidence="22">
    <location>
        <position position="293"/>
    </location>
    <ligand>
        <name>substrate</name>
    </ligand>
</feature>
<sequence>MATAAWLLGRRVRSWRLRAPPARVASQRAHSLLAVDDAINGLNEEQKQLRHTLSKFLQEHLAPQAQEIDRSNEFKNLREFWKQLGNLGVLGITAPAAFSVPLHHLYSQSSMAALPWATWKHVLVMEEISRISGAVGLSYGAHSNLCINQIVRNGNEAQKEKYLPKLISGEYIGALAMSEPNAGSDVVSMKLKAEKKGDHYILNGNKFWITNGPDADVLVVYAKTDLAAVPASRGITPSSWRRPFVSVKSMPGFSTAKKLDKLGMRGSNTCELIFEDCKVPAENILGHLSKGVYVLMSGLDLERLVLAGGPLGIMQAVLDHTIPYLHVREAFGQKIGHFQLMQGKMADMYTRLMACRQYVYNVAKACDEGHCTPKDCAGVILYSAECATQVALDGIQCFGGNGYINDFPMGRFLRDAKLYEIGAGTSEVRRLVIGRAFNTDFH</sequence>
<evidence type="ECO:0000256" key="6">
    <source>
        <dbReference type="ARBA" id="ARBA00012044"/>
    </source>
</evidence>
<dbReference type="PANTHER" id="PTHR43884">
    <property type="entry name" value="ACYL-COA DEHYDROGENASE"/>
    <property type="match status" value="1"/>
</dbReference>
<comment type="subcellular location">
    <subcellularLocation>
        <location evidence="2">Mitochondrion</location>
    </subcellularLocation>
</comment>
<evidence type="ECO:0000256" key="22">
    <source>
        <dbReference type="PIRSR" id="PIRSR634183-2"/>
    </source>
</evidence>
<evidence type="ECO:0000313" key="28">
    <source>
        <dbReference type="EMBL" id="KAK1338925.1"/>
    </source>
</evidence>
<dbReference type="InterPro" id="IPR046373">
    <property type="entry name" value="Acyl-CoA_Oxase/DH_mid-dom_sf"/>
</dbReference>
<comment type="pathway">
    <text evidence="3">Amino-acid degradation; L-leucine degradation; (S)-3-hydroxy-3-methylglutaryl-CoA from 3-isovaleryl-CoA: step 1/3.</text>
</comment>
<dbReference type="InterPro" id="IPR034183">
    <property type="entry name" value="IVD"/>
</dbReference>
<dbReference type="InterPro" id="IPR006091">
    <property type="entry name" value="Acyl-CoA_Oxase/DH_mid-dom"/>
</dbReference>
<feature type="binding site" evidence="22">
    <location>
        <begin position="232"/>
        <end position="233"/>
    </location>
    <ligand>
        <name>substrate</name>
    </ligand>
</feature>
<dbReference type="PROSITE" id="PS00072">
    <property type="entry name" value="ACYL_COA_DH_1"/>
    <property type="match status" value="1"/>
</dbReference>
<feature type="binding site" evidence="23">
    <location>
        <begin position="425"/>
        <end position="427"/>
    </location>
    <ligand>
        <name>FAD</name>
        <dbReference type="ChEBI" id="CHEBI:57692"/>
    </ligand>
</feature>
<evidence type="ECO:0000256" key="20">
    <source>
        <dbReference type="ARBA" id="ARBA00052875"/>
    </source>
</evidence>
<dbReference type="InterPro" id="IPR009075">
    <property type="entry name" value="AcylCo_DH/oxidase_C"/>
</dbReference>
<dbReference type="Gene3D" id="1.10.540.10">
    <property type="entry name" value="Acyl-CoA dehydrogenase/oxidase, N-terminal domain"/>
    <property type="match status" value="1"/>
</dbReference>
<organism evidence="28 29">
    <name type="scientific">Cnephaeus nilssonii</name>
    <name type="common">Northern bat</name>
    <name type="synonym">Eptesicus nilssonii</name>
    <dbReference type="NCBI Taxonomy" id="3371016"/>
    <lineage>
        <taxon>Eukaryota</taxon>
        <taxon>Metazoa</taxon>
        <taxon>Chordata</taxon>
        <taxon>Craniata</taxon>
        <taxon>Vertebrata</taxon>
        <taxon>Euteleostomi</taxon>
        <taxon>Mammalia</taxon>
        <taxon>Eutheria</taxon>
        <taxon>Laurasiatheria</taxon>
        <taxon>Chiroptera</taxon>
        <taxon>Yangochiroptera</taxon>
        <taxon>Vespertilionidae</taxon>
        <taxon>Cnephaeus</taxon>
    </lineage>
</organism>
<dbReference type="GO" id="GO:0008470">
    <property type="term" value="F:3-methylbutanoyl-CoA dehydrogenase activity"/>
    <property type="evidence" value="ECO:0007669"/>
    <property type="project" value="UniProtKB-EC"/>
</dbReference>
<dbReference type="AlphaFoldDB" id="A0AA40LMU0"/>
<keyword evidence="29" id="KW-1185">Reference proteome</keyword>
<evidence type="ECO:0000256" key="12">
    <source>
        <dbReference type="ARBA" id="ARBA00022990"/>
    </source>
</evidence>
<reference evidence="28" key="1">
    <citation type="submission" date="2023-06" db="EMBL/GenBank/DDBJ databases">
        <title>Reference genome for the Northern bat (Eptesicus nilssonii), a most northern bat species.</title>
        <authorList>
            <person name="Laine V.N."/>
            <person name="Pulliainen A.T."/>
            <person name="Lilley T.M."/>
        </authorList>
    </citation>
    <scope>NUCLEOTIDE SEQUENCE</scope>
    <source>
        <strain evidence="28">BLF_Eptnil</strain>
        <tissue evidence="28">Kidney</tissue>
    </source>
</reference>
<keyword evidence="12" id="KW-0007">Acetylation</keyword>
<comment type="catalytic activity">
    <reaction evidence="18">
        <text>pentanoyl-CoA + oxidized [electron-transfer flavoprotein] + H(+) = (2E)-pentenoyl-CoA + reduced [electron-transfer flavoprotein]</text>
        <dbReference type="Rhea" id="RHEA:43456"/>
        <dbReference type="Rhea" id="RHEA-COMP:10685"/>
        <dbReference type="Rhea" id="RHEA-COMP:10686"/>
        <dbReference type="ChEBI" id="CHEBI:15378"/>
        <dbReference type="ChEBI" id="CHEBI:57389"/>
        <dbReference type="ChEBI" id="CHEBI:57692"/>
        <dbReference type="ChEBI" id="CHEBI:58307"/>
        <dbReference type="ChEBI" id="CHEBI:86160"/>
    </reaction>
</comment>
<protein>
    <recommendedName>
        <fullName evidence="8">Isovaleryl-CoA dehydrogenase, mitochondrial</fullName>
        <ecNumber evidence="7">1.3.8.1</ecNumber>
        <ecNumber evidence="6">1.3.8.4</ecNumber>
    </recommendedName>
    <alternativeName>
        <fullName evidence="15">Butyryl-CoA dehydrogenase</fullName>
    </alternativeName>
</protein>
<dbReference type="Gene3D" id="2.40.110.10">
    <property type="entry name" value="Butyryl-CoA Dehydrogenase, subunit A, domain 2"/>
    <property type="match status" value="1"/>
</dbReference>
<feature type="domain" description="Acyl-CoA dehydrogenase/oxidase N-terminal" evidence="27">
    <location>
        <begin position="43"/>
        <end position="170"/>
    </location>
</feature>
<dbReference type="InterPro" id="IPR009100">
    <property type="entry name" value="AcylCoA_DH/oxidase_NM_dom_sf"/>
</dbReference>
<evidence type="ECO:0000313" key="29">
    <source>
        <dbReference type="Proteomes" id="UP001177744"/>
    </source>
</evidence>
<accession>A0AA40LMU0</accession>
<evidence type="ECO:0000256" key="18">
    <source>
        <dbReference type="ARBA" id="ARBA00048345"/>
    </source>
</evidence>
<evidence type="ECO:0000256" key="10">
    <source>
        <dbReference type="ARBA" id="ARBA00022827"/>
    </source>
</evidence>
<dbReference type="FunFam" id="1.20.140.10:FF:000003">
    <property type="entry name" value="isovaleryl-CoA dehydrogenase, mitochondrial"/>
    <property type="match status" value="1"/>
</dbReference>
<feature type="domain" description="Acyl-CoA oxidase/dehydrogenase middle" evidence="26">
    <location>
        <begin position="174"/>
        <end position="277"/>
    </location>
</feature>
<gene>
    <name evidence="28" type="ORF">QTO34_019593</name>
</gene>
<dbReference type="SUPFAM" id="SSF47203">
    <property type="entry name" value="Acyl-CoA dehydrogenase C-terminal domain-like"/>
    <property type="match status" value="1"/>
</dbReference>
<dbReference type="FunFam" id="2.40.110.10:FF:000004">
    <property type="entry name" value="Isovaleryl-CoA dehydrogenase, mitochondrial"/>
    <property type="match status" value="1"/>
</dbReference>
<evidence type="ECO:0000256" key="5">
    <source>
        <dbReference type="ARBA" id="ARBA00011881"/>
    </source>
</evidence>
<comment type="catalytic activity">
    <reaction evidence="17">
        <text>butanoyl-CoA + oxidized [electron-transfer flavoprotein] + H(+) = (2E)-butenoyl-CoA + reduced [electron-transfer flavoprotein]</text>
        <dbReference type="Rhea" id="RHEA:24004"/>
        <dbReference type="Rhea" id="RHEA-COMP:10685"/>
        <dbReference type="Rhea" id="RHEA-COMP:10686"/>
        <dbReference type="ChEBI" id="CHEBI:15378"/>
        <dbReference type="ChEBI" id="CHEBI:57332"/>
        <dbReference type="ChEBI" id="CHEBI:57371"/>
        <dbReference type="ChEBI" id="CHEBI:57692"/>
        <dbReference type="ChEBI" id="CHEBI:58307"/>
        <dbReference type="EC" id="1.3.8.1"/>
    </reaction>
</comment>
<dbReference type="PROSITE" id="PS00073">
    <property type="entry name" value="ACYL_COA_DH_2"/>
    <property type="match status" value="1"/>
</dbReference>
<proteinExistence type="inferred from homology"/>
<evidence type="ECO:0000256" key="24">
    <source>
        <dbReference type="RuleBase" id="RU362125"/>
    </source>
</evidence>
<evidence type="ECO:0000256" key="8">
    <source>
        <dbReference type="ARBA" id="ARBA00018258"/>
    </source>
</evidence>
<evidence type="ECO:0000259" key="25">
    <source>
        <dbReference type="Pfam" id="PF00441"/>
    </source>
</evidence>
<dbReference type="EC" id="1.3.8.1" evidence="7"/>
<dbReference type="InterPro" id="IPR006089">
    <property type="entry name" value="Acyl-CoA_DH_CS"/>
</dbReference>
<dbReference type="Gene3D" id="1.20.140.10">
    <property type="entry name" value="Butyryl-CoA Dehydrogenase, subunit A, domain 3"/>
    <property type="match status" value="1"/>
</dbReference>
<evidence type="ECO:0000256" key="9">
    <source>
        <dbReference type="ARBA" id="ARBA00022630"/>
    </source>
</evidence>
<dbReference type="GO" id="GO:0050660">
    <property type="term" value="F:flavin adenine dinucleotide binding"/>
    <property type="evidence" value="ECO:0007669"/>
    <property type="project" value="InterPro"/>
</dbReference>
<dbReference type="CDD" id="cd01156">
    <property type="entry name" value="IVD"/>
    <property type="match status" value="1"/>
</dbReference>
<evidence type="ECO:0000256" key="4">
    <source>
        <dbReference type="ARBA" id="ARBA00009347"/>
    </source>
</evidence>
<feature type="binding site" evidence="23">
    <location>
        <begin position="396"/>
        <end position="400"/>
    </location>
    <ligand>
        <name>FAD</name>
        <dbReference type="ChEBI" id="CHEBI:57692"/>
    </ligand>
</feature>
<feature type="binding site" evidence="22">
    <location>
        <begin position="300"/>
        <end position="303"/>
    </location>
    <ligand>
        <name>substrate</name>
    </ligand>
</feature>
<feature type="binding site" evidence="23">
    <location>
        <begin position="208"/>
        <end position="210"/>
    </location>
    <ligand>
        <name>FAD</name>
        <dbReference type="ChEBI" id="CHEBI:57692"/>
    </ligand>
</feature>
<comment type="cofactor">
    <cofactor evidence="1 23 24">
        <name>FAD</name>
        <dbReference type="ChEBI" id="CHEBI:57692"/>
    </cofactor>
</comment>
<dbReference type="EC" id="1.3.8.4" evidence="6"/>
<comment type="catalytic activity">
    <reaction evidence="20">
        <text>3-methylbutanoyl-CoA + oxidized [electron-transfer flavoprotein] + H(+) = 3-methylbut-2-enoyl-CoA + reduced [electron-transfer flavoprotein]</text>
        <dbReference type="Rhea" id="RHEA:12276"/>
        <dbReference type="Rhea" id="RHEA-COMP:10685"/>
        <dbReference type="Rhea" id="RHEA-COMP:10686"/>
        <dbReference type="ChEBI" id="CHEBI:15378"/>
        <dbReference type="ChEBI" id="CHEBI:57344"/>
        <dbReference type="ChEBI" id="CHEBI:57345"/>
        <dbReference type="ChEBI" id="CHEBI:57692"/>
        <dbReference type="ChEBI" id="CHEBI:58307"/>
        <dbReference type="EC" id="1.3.8.4"/>
    </reaction>
</comment>
<evidence type="ECO:0000256" key="1">
    <source>
        <dbReference type="ARBA" id="ARBA00001974"/>
    </source>
</evidence>
<feature type="active site" description="Proton acceptor" evidence="21">
    <location>
        <position position="302"/>
    </location>
</feature>
<dbReference type="SUPFAM" id="SSF56645">
    <property type="entry name" value="Acyl-CoA dehydrogenase NM domain-like"/>
    <property type="match status" value="1"/>
</dbReference>
<feature type="binding site" evidence="23">
    <location>
        <position position="328"/>
    </location>
    <ligand>
        <name>FAD</name>
        <dbReference type="ChEBI" id="CHEBI:57692"/>
    </ligand>
</feature>
<keyword evidence="13 24" id="KW-0560">Oxidoreductase</keyword>
<dbReference type="PANTHER" id="PTHR43884:SF12">
    <property type="entry name" value="ISOVALERYL-COA DEHYDROGENASE, MITOCHONDRIAL-RELATED"/>
    <property type="match status" value="1"/>
</dbReference>
<dbReference type="InterPro" id="IPR037069">
    <property type="entry name" value="AcylCoA_DH/ox_N_sf"/>
</dbReference>
<dbReference type="FunFam" id="1.10.540.10:FF:000007">
    <property type="entry name" value="Isovaleryl-CoA dehydrogenase, mitochondrial"/>
    <property type="match status" value="1"/>
</dbReference>
<evidence type="ECO:0000256" key="19">
    <source>
        <dbReference type="ARBA" id="ARBA00048375"/>
    </source>
</evidence>
<keyword evidence="14" id="KW-0496">Mitochondrion</keyword>
<dbReference type="InterPro" id="IPR013786">
    <property type="entry name" value="AcylCoA_DH/ox_N"/>
</dbReference>
<dbReference type="Pfam" id="PF00441">
    <property type="entry name" value="Acyl-CoA_dh_1"/>
    <property type="match status" value="1"/>
</dbReference>
<keyword evidence="11" id="KW-0809">Transit peptide</keyword>
<evidence type="ECO:0000256" key="2">
    <source>
        <dbReference type="ARBA" id="ARBA00004173"/>
    </source>
</evidence>
<feature type="binding site" evidence="23">
    <location>
        <begin position="175"/>
        <end position="184"/>
    </location>
    <ligand>
        <name>FAD</name>
        <dbReference type="ChEBI" id="CHEBI:57692"/>
    </ligand>
</feature>
<keyword evidence="9 24" id="KW-0285">Flavoprotein</keyword>
<evidence type="ECO:0000256" key="23">
    <source>
        <dbReference type="PIRSR" id="PIRSR634183-3"/>
    </source>
</evidence>
<evidence type="ECO:0000256" key="15">
    <source>
        <dbReference type="ARBA" id="ARBA00031895"/>
    </source>
</evidence>
<dbReference type="Pfam" id="PF02770">
    <property type="entry name" value="Acyl-CoA_dh_M"/>
    <property type="match status" value="1"/>
</dbReference>
<dbReference type="GO" id="GO:0006552">
    <property type="term" value="P:L-leucine catabolic process"/>
    <property type="evidence" value="ECO:0007669"/>
    <property type="project" value="TreeGrafter"/>
</dbReference>
<evidence type="ECO:0000256" key="11">
    <source>
        <dbReference type="ARBA" id="ARBA00022946"/>
    </source>
</evidence>
<comment type="function">
    <text evidence="16">Catalyzes the conversion of isovaleryl-CoA/3-methylbutanoyl-CoA to 3-methylbut-2-enoyl-CoA as an intermediate step in the leucine (Leu) catabolic pathway. To a lesser extent, is also able to catalyze the oxidation of other saturated short-chain acyl-CoA thioesters as pentanoyl-CoA, hexenoyl-CoA and butenoyl-CoA.</text>
</comment>
<comment type="caution">
    <text evidence="28">The sequence shown here is derived from an EMBL/GenBank/DDBJ whole genome shotgun (WGS) entry which is preliminary data.</text>
</comment>
<evidence type="ECO:0000256" key="16">
    <source>
        <dbReference type="ARBA" id="ARBA00045583"/>
    </source>
</evidence>
<comment type="similarity">
    <text evidence="4 24">Belongs to the acyl-CoA dehydrogenase family.</text>
</comment>
<evidence type="ECO:0000256" key="3">
    <source>
        <dbReference type="ARBA" id="ARBA00004898"/>
    </source>
</evidence>
<feature type="binding site" evidence="22">
    <location>
        <position position="184"/>
    </location>
    <ligand>
        <name>substrate</name>
    </ligand>
</feature>
<dbReference type="InterPro" id="IPR036250">
    <property type="entry name" value="AcylCo_DH-like_C"/>
</dbReference>
<evidence type="ECO:0000259" key="27">
    <source>
        <dbReference type="Pfam" id="PF02771"/>
    </source>
</evidence>
<dbReference type="GO" id="GO:0005739">
    <property type="term" value="C:mitochondrion"/>
    <property type="evidence" value="ECO:0007669"/>
    <property type="project" value="UniProtKB-SubCell"/>
</dbReference>
<keyword evidence="10 23" id="KW-0274">FAD</keyword>
<dbReference type="EMBL" id="JAULJE010000009">
    <property type="protein sequence ID" value="KAK1338925.1"/>
    <property type="molecule type" value="Genomic_DNA"/>
</dbReference>
<evidence type="ECO:0000259" key="26">
    <source>
        <dbReference type="Pfam" id="PF02770"/>
    </source>
</evidence>
<feature type="binding site" evidence="23">
    <location>
        <position position="339"/>
    </location>
    <ligand>
        <name>FAD</name>
        <dbReference type="ChEBI" id="CHEBI:57692"/>
    </ligand>
</feature>
<feature type="binding site" evidence="22">
    <location>
        <begin position="423"/>
        <end position="424"/>
    </location>
    <ligand>
        <name>substrate</name>
    </ligand>
</feature>
<evidence type="ECO:0000256" key="13">
    <source>
        <dbReference type="ARBA" id="ARBA00023002"/>
    </source>
</evidence>
<evidence type="ECO:0000256" key="14">
    <source>
        <dbReference type="ARBA" id="ARBA00023128"/>
    </source>
</evidence>
<dbReference type="Pfam" id="PF02771">
    <property type="entry name" value="Acyl-CoA_dh_N"/>
    <property type="match status" value="1"/>
</dbReference>
<comment type="subunit">
    <text evidence="5">Homotetramer.</text>
</comment>
<feature type="domain" description="Acyl-CoA dehydrogenase/oxidase C-terminal" evidence="25">
    <location>
        <begin position="290"/>
        <end position="436"/>
    </location>
</feature>
<dbReference type="Proteomes" id="UP001177744">
    <property type="component" value="Unassembled WGS sequence"/>
</dbReference>
<evidence type="ECO:0000256" key="21">
    <source>
        <dbReference type="PIRSR" id="PIRSR634183-1"/>
    </source>
</evidence>
<evidence type="ECO:0000256" key="17">
    <source>
        <dbReference type="ARBA" id="ARBA00047736"/>
    </source>
</evidence>
<name>A0AA40LMU0_CNENI</name>